<evidence type="ECO:0000259" key="4">
    <source>
        <dbReference type="PROSITE" id="PS50009"/>
    </source>
</evidence>
<protein>
    <submittedName>
        <fullName evidence="6">Ras guanine nucleotide exchange factor domain-containing protein</fullName>
    </submittedName>
</protein>
<dbReference type="InterPro" id="IPR056685">
    <property type="entry name" value="DUF7783"/>
</dbReference>
<feature type="domain" description="Ras-GEF" evidence="4">
    <location>
        <begin position="571"/>
        <end position="809"/>
    </location>
</feature>
<gene>
    <name evidence="6" type="ORF">J3Q64DRAFT_1634947</name>
</gene>
<feature type="domain" description="N-terminal Ras-GEF" evidence="5">
    <location>
        <begin position="406"/>
        <end position="535"/>
    </location>
</feature>
<dbReference type="Pfam" id="PF25006">
    <property type="entry name" value="DUF7783"/>
    <property type="match status" value="1"/>
</dbReference>
<dbReference type="InterPro" id="IPR008937">
    <property type="entry name" value="Ras-like_GEF"/>
</dbReference>
<evidence type="ECO:0000256" key="3">
    <source>
        <dbReference type="SAM" id="MobiDB-lite"/>
    </source>
</evidence>
<dbReference type="PANTHER" id="PTHR23113">
    <property type="entry name" value="GUANINE NUCLEOTIDE EXCHANGE FACTOR"/>
    <property type="match status" value="1"/>
</dbReference>
<dbReference type="Pfam" id="PF00617">
    <property type="entry name" value="RasGEF"/>
    <property type="match status" value="1"/>
</dbReference>
<dbReference type="InterPro" id="IPR001895">
    <property type="entry name" value="RASGEF_cat_dom"/>
</dbReference>
<accession>A0ABR3B6B7</accession>
<evidence type="ECO:0000313" key="6">
    <source>
        <dbReference type="EMBL" id="KAL0091415.1"/>
    </source>
</evidence>
<dbReference type="Gene3D" id="1.20.870.10">
    <property type="entry name" value="Son of sevenless (SoS) protein Chain: S domain 1"/>
    <property type="match status" value="1"/>
</dbReference>
<dbReference type="EMBL" id="JBCLYO010000003">
    <property type="protein sequence ID" value="KAL0091415.1"/>
    <property type="molecule type" value="Genomic_DNA"/>
</dbReference>
<dbReference type="CDD" id="cd06224">
    <property type="entry name" value="REM"/>
    <property type="match status" value="1"/>
</dbReference>
<keyword evidence="1 2" id="KW-0344">Guanine-nucleotide releasing factor</keyword>
<keyword evidence="7" id="KW-1185">Reference proteome</keyword>
<evidence type="ECO:0000259" key="5">
    <source>
        <dbReference type="PROSITE" id="PS50212"/>
    </source>
</evidence>
<proteinExistence type="predicted"/>
<dbReference type="Gene3D" id="1.10.840.10">
    <property type="entry name" value="Ras guanine-nucleotide exchange factors catalytic domain"/>
    <property type="match status" value="1"/>
</dbReference>
<dbReference type="SUPFAM" id="SSF48366">
    <property type="entry name" value="Ras GEF"/>
    <property type="match status" value="1"/>
</dbReference>
<evidence type="ECO:0000256" key="2">
    <source>
        <dbReference type="PROSITE-ProRule" id="PRU00168"/>
    </source>
</evidence>
<name>A0ABR3B6B7_PHYBL</name>
<sequence>MLRPFATDVVNAIRTILVTSGTIDKEAPHIKLNPIVRTHHRTMMASMSKLVLSSKLTYDLSPDEISKVLSESNDLLNNVQNFIHSCQDIGVAVQHMDPKIVPSDHTILRHHRKSEAGHDYPRVKYALQKDLAESLETYGTSMHESIDAILTSLRPVHPESRVSLAALLFTQFRNLSNQTGQFLGIVEDVDLSTVSKSLLIPTLYESQRALSDRLGFLFYYMQVLTDENTPLSTTVEHVVSAAENIGDPIKTICDCIGKLVLEAKETESISIAGTAGTAGNVLRENHLSNERSLVESVILEADESIELEDVDNDVNADANSNADADADVNIDNVDVNQKAPSEALGGLVMQRSQTTPDTPSKKSAKLKKFFGDDAPAAAAAAAKPAVNERPWFLHYDYDVNEIVYNMEGYVKGGSLPALVERLTLHDFLDMNFINTFLLTYRSFCTSMELLNLLEARYNLEPPPGLSEEDLEVWTQKKLKLVRLRVFNVLKNWLELFYNEEDHIILDQLSKFIDTRIRSTLSFSCDQLERLIRKRKESESHGGLKKMTLSLPDPPEPILPRNRKKFRLLDIEPLEMARQLTIMDFKLYSSIRPVECLDKAWSRDTNDENGSVAVNIRASIEYCNQITAWVSEAILSQSDIKKRSAYIKYWVHVAEKCRLLNNFNTCMAVLSAFDNSSVGRLKRTWDMVGARTNLTLSQIRKLMGANRNFTEYRAMIHSINPPCIPFLGIYLQDLTFIEDGNANYLKKTKELINFAKRAKTAEVIREIQQYQSSLYQLKPVEELQSFIQGSLRSTRDEDQLYKESLKLEPREREDEKIARLLQESGFL</sequence>
<dbReference type="PROSITE" id="PS50009">
    <property type="entry name" value="RASGEF_CAT"/>
    <property type="match status" value="1"/>
</dbReference>
<dbReference type="PROSITE" id="PS50212">
    <property type="entry name" value="RASGEF_NTER"/>
    <property type="match status" value="1"/>
</dbReference>
<dbReference type="PANTHER" id="PTHR23113:SF368">
    <property type="entry name" value="CELL DIVISION CONTROL PROTEIN 25"/>
    <property type="match status" value="1"/>
</dbReference>
<dbReference type="SMART" id="SM00147">
    <property type="entry name" value="RasGEF"/>
    <property type="match status" value="1"/>
</dbReference>
<evidence type="ECO:0000256" key="1">
    <source>
        <dbReference type="ARBA" id="ARBA00022658"/>
    </source>
</evidence>
<reference evidence="6 7" key="1">
    <citation type="submission" date="2024-04" db="EMBL/GenBank/DDBJ databases">
        <title>Symmetric and asymmetric DNA N6-adenine methylation regulates different biological responses in Mucorales.</title>
        <authorList>
            <consortium name="Lawrence Berkeley National Laboratory"/>
            <person name="Lax C."/>
            <person name="Mondo S.J."/>
            <person name="Osorio-Concepcion M."/>
            <person name="Muszewska A."/>
            <person name="Corrochano-Luque M."/>
            <person name="Gutierrez G."/>
            <person name="Riley R."/>
            <person name="Lipzen A."/>
            <person name="Guo J."/>
            <person name="Hundley H."/>
            <person name="Amirebrahimi M."/>
            <person name="Ng V."/>
            <person name="Lorenzo-Gutierrez D."/>
            <person name="Binder U."/>
            <person name="Yang J."/>
            <person name="Song Y."/>
            <person name="Canovas D."/>
            <person name="Navarro E."/>
            <person name="Freitag M."/>
            <person name="Gabaldon T."/>
            <person name="Grigoriev I.V."/>
            <person name="Corrochano L.M."/>
            <person name="Nicolas F.E."/>
            <person name="Garre V."/>
        </authorList>
    </citation>
    <scope>NUCLEOTIDE SEQUENCE [LARGE SCALE GENOMIC DNA]</scope>
    <source>
        <strain evidence="6 7">L51</strain>
    </source>
</reference>
<comment type="caution">
    <text evidence="6">The sequence shown here is derived from an EMBL/GenBank/DDBJ whole genome shotgun (WGS) entry which is preliminary data.</text>
</comment>
<dbReference type="Pfam" id="PF00618">
    <property type="entry name" value="RasGEF_N"/>
    <property type="match status" value="1"/>
</dbReference>
<dbReference type="CDD" id="cd00155">
    <property type="entry name" value="RasGEF"/>
    <property type="match status" value="1"/>
</dbReference>
<dbReference type="InterPro" id="IPR000651">
    <property type="entry name" value="Ras-like_Gua-exchang_fac_N"/>
</dbReference>
<evidence type="ECO:0000313" key="7">
    <source>
        <dbReference type="Proteomes" id="UP001448207"/>
    </source>
</evidence>
<organism evidence="6 7">
    <name type="scientific">Phycomyces blakesleeanus</name>
    <dbReference type="NCBI Taxonomy" id="4837"/>
    <lineage>
        <taxon>Eukaryota</taxon>
        <taxon>Fungi</taxon>
        <taxon>Fungi incertae sedis</taxon>
        <taxon>Mucoromycota</taxon>
        <taxon>Mucoromycotina</taxon>
        <taxon>Mucoromycetes</taxon>
        <taxon>Mucorales</taxon>
        <taxon>Phycomycetaceae</taxon>
        <taxon>Phycomyces</taxon>
    </lineage>
</organism>
<feature type="region of interest" description="Disordered" evidence="3">
    <location>
        <begin position="344"/>
        <end position="363"/>
    </location>
</feature>
<dbReference type="InterPro" id="IPR023578">
    <property type="entry name" value="Ras_GEF_dom_sf"/>
</dbReference>
<dbReference type="PROSITE" id="PS00720">
    <property type="entry name" value="RASGEF"/>
    <property type="match status" value="1"/>
</dbReference>
<dbReference type="InterPro" id="IPR036964">
    <property type="entry name" value="RASGEF_cat_dom_sf"/>
</dbReference>
<dbReference type="InterPro" id="IPR019804">
    <property type="entry name" value="Ras_G-nucl-exch_fac_CS"/>
</dbReference>
<dbReference type="Proteomes" id="UP001448207">
    <property type="component" value="Unassembled WGS sequence"/>
</dbReference>
<dbReference type="SMART" id="SM00229">
    <property type="entry name" value="RasGEFN"/>
    <property type="match status" value="1"/>
</dbReference>